<gene>
    <name evidence="1" type="ORF">AWC31_17845</name>
</gene>
<comment type="caution">
    <text evidence="1">The sequence shown here is derived from an EMBL/GenBank/DDBJ whole genome shotgun (WGS) entry which is preliminary data.</text>
</comment>
<protein>
    <recommendedName>
        <fullName evidence="3">Holliday junction resolvase RuvC</fullName>
    </recommendedName>
</protein>
<evidence type="ECO:0008006" key="3">
    <source>
        <dbReference type="Google" id="ProtNLM"/>
    </source>
</evidence>
<evidence type="ECO:0000313" key="2">
    <source>
        <dbReference type="Proteomes" id="UP000193964"/>
    </source>
</evidence>
<dbReference type="Proteomes" id="UP000193964">
    <property type="component" value="Unassembled WGS sequence"/>
</dbReference>
<sequence>MRLMGIAVKLETEGRPTARAIVIEPGTPNPLIVDSFALTGDDVDFTRQLFELSQATRSRSAALKPERVVIARADFPPTGSRKEGPKLRLLAEGAIAAAAREIVTETALATGLEIGQWDGTSKDEVKAKAKVMLRAAGLPQKWLEATMAAIGALAYSP</sequence>
<dbReference type="RefSeq" id="WP_085143558.1">
    <property type="nucleotide sequence ID" value="NZ_JACKUA010000050.1"/>
</dbReference>
<accession>A0A1X2FFH2</accession>
<name>A0A1X2FFH2_9MYCO</name>
<organism evidence="1 2">
    <name type="scientific">Mycolicibacterium wolinskyi</name>
    <dbReference type="NCBI Taxonomy" id="59750"/>
    <lineage>
        <taxon>Bacteria</taxon>
        <taxon>Bacillati</taxon>
        <taxon>Actinomycetota</taxon>
        <taxon>Actinomycetes</taxon>
        <taxon>Mycobacteriales</taxon>
        <taxon>Mycobacteriaceae</taxon>
        <taxon>Mycolicibacterium</taxon>
    </lineage>
</organism>
<dbReference type="EMBL" id="LQQA01000008">
    <property type="protein sequence ID" value="ORX17192.1"/>
    <property type="molecule type" value="Genomic_DNA"/>
</dbReference>
<proteinExistence type="predicted"/>
<dbReference type="AlphaFoldDB" id="A0A1X2FFH2"/>
<reference evidence="1 2" key="1">
    <citation type="submission" date="2016-01" db="EMBL/GenBank/DDBJ databases">
        <title>The new phylogeny of the genus Mycobacterium.</title>
        <authorList>
            <person name="Tarcisio F."/>
            <person name="Conor M."/>
            <person name="Antonella G."/>
            <person name="Elisabetta G."/>
            <person name="Giulia F.S."/>
            <person name="Sara T."/>
            <person name="Anna F."/>
            <person name="Clotilde B."/>
            <person name="Roberto B."/>
            <person name="Veronica D.S."/>
            <person name="Fabio R."/>
            <person name="Monica P."/>
            <person name="Olivier J."/>
            <person name="Enrico T."/>
            <person name="Nicola S."/>
        </authorList>
    </citation>
    <scope>NUCLEOTIDE SEQUENCE [LARGE SCALE GENOMIC DNA]</scope>
    <source>
        <strain evidence="1 2">ATCC 700010</strain>
    </source>
</reference>
<evidence type="ECO:0000313" key="1">
    <source>
        <dbReference type="EMBL" id="ORX17192.1"/>
    </source>
</evidence>